<proteinExistence type="predicted"/>
<dbReference type="AlphaFoldDB" id="A0A6N3EKY4"/>
<dbReference type="EMBL" id="CACRTM010000026">
    <property type="protein sequence ID" value="VYU39999.1"/>
    <property type="molecule type" value="Genomic_DNA"/>
</dbReference>
<protein>
    <submittedName>
        <fullName evidence="1">Uncharacterized protein</fullName>
    </submittedName>
</protein>
<evidence type="ECO:0000313" key="1">
    <source>
        <dbReference type="EMBL" id="VYU39999.1"/>
    </source>
</evidence>
<dbReference type="RefSeq" id="WP_115239608.1">
    <property type="nucleotide sequence ID" value="NZ_CACRTM010000026.1"/>
</dbReference>
<name>A0A6N3EKY4_KLEOX</name>
<organism evidence="1">
    <name type="scientific">Klebsiella oxytoca</name>
    <dbReference type="NCBI Taxonomy" id="571"/>
    <lineage>
        <taxon>Bacteria</taxon>
        <taxon>Pseudomonadati</taxon>
        <taxon>Pseudomonadota</taxon>
        <taxon>Gammaproteobacteria</taxon>
        <taxon>Enterobacterales</taxon>
        <taxon>Enterobacteriaceae</taxon>
        <taxon>Klebsiella/Raoultella group</taxon>
        <taxon>Klebsiella</taxon>
    </lineage>
</organism>
<gene>
    <name evidence="1" type="ORF">KOLFYP65_03952</name>
</gene>
<sequence length="79" mass="8663">MENPAILLRRLHPNCARATEGLFCLPPNAGISLLCQQILPAVSQLRLSPVAAGQLPQRPSPGRDDKKMIAMTFEKEVNE</sequence>
<reference evidence="1" key="1">
    <citation type="submission" date="2019-11" db="EMBL/GenBank/DDBJ databases">
        <authorList>
            <person name="Feng L."/>
        </authorList>
    </citation>
    <scope>NUCLEOTIDE SEQUENCE</scope>
    <source>
        <strain evidence="1">KOxytocaLFYP65</strain>
    </source>
</reference>
<accession>A0A6N3EKY4</accession>